<dbReference type="SUPFAM" id="SSF55729">
    <property type="entry name" value="Acyl-CoA N-acyltransferases (Nat)"/>
    <property type="match status" value="1"/>
</dbReference>
<proteinExistence type="predicted"/>
<dbReference type="GO" id="GO:0016747">
    <property type="term" value="F:acyltransferase activity, transferring groups other than amino-acyl groups"/>
    <property type="evidence" value="ECO:0007669"/>
    <property type="project" value="InterPro"/>
</dbReference>
<dbReference type="STRING" id="866536.Belba_3169"/>
<dbReference type="PROSITE" id="PS51186">
    <property type="entry name" value="GNAT"/>
    <property type="match status" value="1"/>
</dbReference>
<keyword evidence="3" id="KW-1185">Reference proteome</keyword>
<dbReference type="OrthoDB" id="5570877at2"/>
<dbReference type="Gene3D" id="3.40.630.30">
    <property type="match status" value="1"/>
</dbReference>
<gene>
    <name evidence="2" type="ordered locus">Belba_3169</name>
</gene>
<reference evidence="3" key="1">
    <citation type="submission" date="2012-06" db="EMBL/GenBank/DDBJ databases">
        <title>The complete genome of Belliella baltica DSM 15883.</title>
        <authorList>
            <person name="Lucas S."/>
            <person name="Copeland A."/>
            <person name="Lapidus A."/>
            <person name="Goodwin L."/>
            <person name="Pitluck S."/>
            <person name="Peters L."/>
            <person name="Mikhailova N."/>
            <person name="Davenport K."/>
            <person name="Kyrpides N."/>
            <person name="Mavromatis K."/>
            <person name="Pagani I."/>
            <person name="Ivanova N."/>
            <person name="Ovchinnikova G."/>
            <person name="Zeytun A."/>
            <person name="Detter J.C."/>
            <person name="Han C."/>
            <person name="Land M."/>
            <person name="Hauser L."/>
            <person name="Markowitz V."/>
            <person name="Cheng J.-F."/>
            <person name="Hugenholtz P."/>
            <person name="Woyke T."/>
            <person name="Wu D."/>
            <person name="Tindall B."/>
            <person name="Pomrenke H."/>
            <person name="Brambilla E."/>
            <person name="Klenk H.-P."/>
            <person name="Eisen J.A."/>
        </authorList>
    </citation>
    <scope>NUCLEOTIDE SEQUENCE [LARGE SCALE GENOMIC DNA]</scope>
    <source>
        <strain evidence="3">DSM 15883 / CIP 108006 / LMG 21964 / BA134</strain>
    </source>
</reference>
<dbReference type="InterPro" id="IPR016181">
    <property type="entry name" value="Acyl_CoA_acyltransferase"/>
</dbReference>
<dbReference type="PATRIC" id="fig|866536.3.peg.3277"/>
<dbReference type="CDD" id="cd04301">
    <property type="entry name" value="NAT_SF"/>
    <property type="match status" value="1"/>
</dbReference>
<accession>I3Z8W3</accession>
<evidence type="ECO:0000313" key="2">
    <source>
        <dbReference type="EMBL" id="AFL85681.1"/>
    </source>
</evidence>
<dbReference type="RefSeq" id="WP_014773625.1">
    <property type="nucleotide sequence ID" value="NC_018010.1"/>
</dbReference>
<dbReference type="HOGENOM" id="CLU_072024_0_0_10"/>
<protein>
    <submittedName>
        <fullName evidence="2">Putative acetyltransferase</fullName>
    </submittedName>
</protein>
<dbReference type="Pfam" id="PF13527">
    <property type="entry name" value="Acetyltransf_9"/>
    <property type="match status" value="1"/>
</dbReference>
<dbReference type="InterPro" id="IPR000182">
    <property type="entry name" value="GNAT_dom"/>
</dbReference>
<name>I3Z8W3_BELBD</name>
<organism evidence="2 3">
    <name type="scientific">Belliella baltica (strain DSM 15883 / CIP 108006 / LMG 21964 / BA134)</name>
    <dbReference type="NCBI Taxonomy" id="866536"/>
    <lineage>
        <taxon>Bacteria</taxon>
        <taxon>Pseudomonadati</taxon>
        <taxon>Bacteroidota</taxon>
        <taxon>Cytophagia</taxon>
        <taxon>Cytophagales</taxon>
        <taxon>Cyclobacteriaceae</taxon>
        <taxon>Belliella</taxon>
    </lineage>
</organism>
<keyword evidence="2" id="KW-0808">Transferase</keyword>
<dbReference type="AlphaFoldDB" id="I3Z8W3"/>
<feature type="domain" description="N-acetyltransferase" evidence="1">
    <location>
        <begin position="1"/>
        <end position="159"/>
    </location>
</feature>
<evidence type="ECO:0000313" key="3">
    <source>
        <dbReference type="Proteomes" id="UP000006050"/>
    </source>
</evidence>
<evidence type="ECO:0000259" key="1">
    <source>
        <dbReference type="PROSITE" id="PS51186"/>
    </source>
</evidence>
<dbReference type="Proteomes" id="UP000006050">
    <property type="component" value="Chromosome"/>
</dbReference>
<dbReference type="KEGG" id="bbd:Belba_3169"/>
<dbReference type="EMBL" id="CP003281">
    <property type="protein sequence ID" value="AFL85681.1"/>
    <property type="molecule type" value="Genomic_DNA"/>
</dbReference>
<sequence length="314" mass="37095">MKFRKAISSDIPLIINLLKISLGEQRMPKTMAFWNWKHIENPFGESLLLLAESNNQIIGLRAFMKWEWEDQNRTWKALRAVDTAIHPDYQGKGIFTKLTRTLLLQAAEENYDFIYNTPNKNSLPGYLKMGWQKLGHLPIQVQLNLNFKNSKVPLPKATDANTFINICKKVKNRKNTRLSTNNHLNFLIWRYLYCPQFNYQFLTDENTYLLIFRIKETAFGREFRILDILTLSENKKINFILLNKEIRKIQLKYGIVYSSFMKSKRISLPKFFTLPFSAFLPLMTLRKVSDNTDLPYQLLDINNWDFTLGDMELF</sequence>
<dbReference type="eggNOG" id="COG3153">
    <property type="taxonomic scope" value="Bacteria"/>
</dbReference>